<protein>
    <recommendedName>
        <fullName evidence="3">Tail fiber protein</fullName>
    </recommendedName>
</protein>
<proteinExistence type="predicted"/>
<dbReference type="EMBL" id="JAEQNB010000001">
    <property type="protein sequence ID" value="MBL0386237.1"/>
    <property type="molecule type" value="Genomic_DNA"/>
</dbReference>
<reference evidence="1 2" key="1">
    <citation type="submission" date="2021-01" db="EMBL/GenBank/DDBJ databases">
        <title>Tumebacillus sp. strain ITR2 16S ribosomal RNA gene Genome sequencing and assembly.</title>
        <authorList>
            <person name="Kang M."/>
        </authorList>
    </citation>
    <scope>NUCLEOTIDE SEQUENCE [LARGE SCALE GENOMIC DNA]</scope>
    <source>
        <strain evidence="1 2">ITR2</strain>
    </source>
</reference>
<evidence type="ECO:0000313" key="1">
    <source>
        <dbReference type="EMBL" id="MBL0386237.1"/>
    </source>
</evidence>
<organism evidence="1 2">
    <name type="scientific">Tumebacillus amylolyticus</name>
    <dbReference type="NCBI Taxonomy" id="2801339"/>
    <lineage>
        <taxon>Bacteria</taxon>
        <taxon>Bacillati</taxon>
        <taxon>Bacillota</taxon>
        <taxon>Bacilli</taxon>
        <taxon>Bacillales</taxon>
        <taxon>Alicyclobacillaceae</taxon>
        <taxon>Tumebacillus</taxon>
    </lineage>
</organism>
<comment type="caution">
    <text evidence="1">The sequence shown here is derived from an EMBL/GenBank/DDBJ whole genome shotgun (WGS) entry which is preliminary data.</text>
</comment>
<accession>A0ABS1J7J1</accession>
<sequence>MSEKATVVVGGNIVPLGSDYAGTPTYRPTKVDANGLQRVGIDADTVGLAKEGTPITGVTMPTGGSGIQGWTSGLYNLFSSGTATVRFATAQQVSIGNVSTTSSGSLIDAFSPTIALQSQSFGYGYDPTAAKWQRLTVDSSKNLNVTNASGPRAITQTPSVGRVTIAAGATAVALRVGASDLASRKQFAIRNISAPGGAILYIGGANVTDAAGWPIYPGESYVVEQNPANTVTIYGYSSGACVVAVMEVA</sequence>
<gene>
    <name evidence="1" type="ORF">JJB07_06170</name>
</gene>
<evidence type="ECO:0008006" key="3">
    <source>
        <dbReference type="Google" id="ProtNLM"/>
    </source>
</evidence>
<dbReference type="Proteomes" id="UP000602284">
    <property type="component" value="Unassembled WGS sequence"/>
</dbReference>
<name>A0ABS1J7J1_9BACL</name>
<dbReference type="RefSeq" id="WP_201632268.1">
    <property type="nucleotide sequence ID" value="NZ_JAEQNB010000001.1"/>
</dbReference>
<keyword evidence="2" id="KW-1185">Reference proteome</keyword>
<evidence type="ECO:0000313" key="2">
    <source>
        <dbReference type="Proteomes" id="UP000602284"/>
    </source>
</evidence>